<keyword evidence="5" id="KW-1185">Reference proteome</keyword>
<dbReference type="PROSITE" id="PS50011">
    <property type="entry name" value="PROTEIN_KINASE_DOM"/>
    <property type="match status" value="1"/>
</dbReference>
<keyword evidence="2" id="KW-0732">Signal</keyword>
<feature type="transmembrane region" description="Helical" evidence="1">
    <location>
        <begin position="249"/>
        <end position="272"/>
    </location>
</feature>
<keyword evidence="1" id="KW-0812">Transmembrane</keyword>
<accession>A0A8K0I877</accession>
<evidence type="ECO:0000256" key="1">
    <source>
        <dbReference type="SAM" id="Phobius"/>
    </source>
</evidence>
<evidence type="ECO:0000259" key="3">
    <source>
        <dbReference type="PROSITE" id="PS50011"/>
    </source>
</evidence>
<dbReference type="PANTHER" id="PTHR45927:SF2">
    <property type="entry name" value="SERINE_THREONINE RECEPTOR-LIKE KINASE NFP"/>
    <property type="match status" value="1"/>
</dbReference>
<name>A0A8K0I877_COCNU</name>
<dbReference type="InterPro" id="IPR052611">
    <property type="entry name" value="Plant_RLK_LysM"/>
</dbReference>
<keyword evidence="1" id="KW-1133">Transmembrane helix</keyword>
<evidence type="ECO:0000256" key="2">
    <source>
        <dbReference type="SAM" id="SignalP"/>
    </source>
</evidence>
<dbReference type="EMBL" id="CM017876">
    <property type="protein sequence ID" value="KAG1341799.1"/>
    <property type="molecule type" value="Genomic_DNA"/>
</dbReference>
<dbReference type="Pfam" id="PF07714">
    <property type="entry name" value="PK_Tyr_Ser-Thr"/>
    <property type="match status" value="1"/>
</dbReference>
<keyword evidence="4" id="KW-0418">Kinase</keyword>
<keyword evidence="1" id="KW-0472">Membrane</keyword>
<dbReference type="InterPro" id="IPR008266">
    <property type="entry name" value="Tyr_kinase_AS"/>
</dbReference>
<reference evidence="4" key="2">
    <citation type="submission" date="2019-07" db="EMBL/GenBank/DDBJ databases">
        <authorList>
            <person name="Yang Y."/>
            <person name="Bocs S."/>
            <person name="Baudouin L."/>
        </authorList>
    </citation>
    <scope>NUCLEOTIDE SEQUENCE</scope>
    <source>
        <tissue evidence="4">Spear leaf of Hainan Tall coconut</tissue>
    </source>
</reference>
<dbReference type="Gene3D" id="1.10.510.10">
    <property type="entry name" value="Transferase(Phosphotransferase) domain 1"/>
    <property type="match status" value="2"/>
</dbReference>
<dbReference type="InterPro" id="IPR001245">
    <property type="entry name" value="Ser-Thr/Tyr_kinase_cat_dom"/>
</dbReference>
<dbReference type="Gene3D" id="3.30.200.20">
    <property type="entry name" value="Phosphorylase Kinase, domain 1"/>
    <property type="match status" value="1"/>
</dbReference>
<evidence type="ECO:0000313" key="4">
    <source>
        <dbReference type="EMBL" id="KAG1341799.1"/>
    </source>
</evidence>
<dbReference type="InterPro" id="IPR059144">
    <property type="entry name" value="NFP_LysM3"/>
</dbReference>
<reference evidence="4" key="1">
    <citation type="journal article" date="2017" name="Gigascience">
        <title>The genome draft of coconut (Cocos nucifera).</title>
        <authorList>
            <person name="Xiao Y."/>
            <person name="Xu P."/>
            <person name="Fan H."/>
            <person name="Baudouin L."/>
            <person name="Xia W."/>
            <person name="Bocs S."/>
            <person name="Xu J."/>
            <person name="Li Q."/>
            <person name="Guo A."/>
            <person name="Zhou L."/>
            <person name="Li J."/>
            <person name="Wu Y."/>
            <person name="Ma Z."/>
            <person name="Armero A."/>
            <person name="Issali A.E."/>
            <person name="Liu N."/>
            <person name="Peng M."/>
            <person name="Yang Y."/>
        </authorList>
    </citation>
    <scope>NUCLEOTIDE SEQUENCE</scope>
    <source>
        <tissue evidence="4">Spear leaf of Hainan Tall coconut</tissue>
    </source>
</reference>
<dbReference type="Pfam" id="PF23446">
    <property type="entry name" value="LysM1_NFP_LYK"/>
    <property type="match status" value="1"/>
</dbReference>
<proteinExistence type="predicted"/>
<dbReference type="InterPro" id="IPR011009">
    <property type="entry name" value="Kinase-like_dom_sf"/>
</dbReference>
<dbReference type="InterPro" id="IPR059143">
    <property type="entry name" value="NFP_LysM2"/>
</dbReference>
<feature type="domain" description="Protein kinase" evidence="3">
    <location>
        <begin position="331"/>
        <end position="582"/>
    </location>
</feature>
<keyword evidence="4" id="KW-0808">Transferase</keyword>
<dbReference type="Pfam" id="PF23457">
    <property type="entry name" value="LysM2_NFP"/>
    <property type="match status" value="1"/>
</dbReference>
<dbReference type="Proteomes" id="UP000797356">
    <property type="component" value="Chromosome 5"/>
</dbReference>
<dbReference type="AlphaFoldDB" id="A0A8K0I877"/>
<dbReference type="Pfam" id="PF23462">
    <property type="entry name" value="LysM3_NFP"/>
    <property type="match status" value="1"/>
</dbReference>
<dbReference type="OrthoDB" id="1668230at2759"/>
<dbReference type="PROSITE" id="PS00109">
    <property type="entry name" value="PROTEIN_KINASE_TYR"/>
    <property type="match status" value="1"/>
</dbReference>
<sequence length="611" mass="68132">MEASLLPFQALPFIFLLFHTSLVSPQATDTDTTLFSCSAKSSSPCKTYVVYRTQSPEYLEPGDISDLFSVSRLSIIEANDLSSEEGAFLPDQLLLVPISCGCTRNRSFANTTYQIKEGDTFYLVSVYNFENLTDYHLVVDLNPTLNATDLKPGQEAIIPLYCKCPTNTQMDRGINFLITYVWQAGDQISKLSEMMNSSTDAIGAENNYRNFGAAVSHPILIPVSEMPHLPPPLYNTISSVHRKPSNRTIIVALSTVGAVLTLVLCSLLVFAYRKYQHKEAVILETIDFLRFKKPCNDRPASPMTKGDKLLAGVSQFIDKMVMFETRDILEATMNLDEGCRMGRSVYRAALKGQVFAVKQAKGDVKEELKILRIVSHANLIKLVGISTDADGDFFLVFEFAENGSLDKWLHSKCSSSNSVSFLSWSQRMNIALDVANGLQYMHEHTRPSIVHGDIRTSNILLNAHFKAKISKFSMARHSPAGTTLTSDVFAFGVVLLELISGKRAMGTREGAEIGMLWKEIRMVLGDANKREERMRKWIDPNLEGFYPMDDAISLAEVARACTAENSSERPTMAEIVFSLSVIARSCTDSFQKVWLRNSEENIEITNSVFAR</sequence>
<feature type="signal peptide" evidence="2">
    <location>
        <begin position="1"/>
        <end position="25"/>
    </location>
</feature>
<dbReference type="InterPro" id="IPR000719">
    <property type="entry name" value="Prot_kinase_dom"/>
</dbReference>
<dbReference type="GO" id="GO:0004672">
    <property type="term" value="F:protein kinase activity"/>
    <property type="evidence" value="ECO:0007669"/>
    <property type="project" value="InterPro"/>
</dbReference>
<gene>
    <name evidence="4" type="ORF">COCNU_05G000280</name>
</gene>
<dbReference type="InterPro" id="IPR056561">
    <property type="entry name" value="NFP_LYK_LysM1"/>
</dbReference>
<organism evidence="4 5">
    <name type="scientific">Cocos nucifera</name>
    <name type="common">Coconut palm</name>
    <dbReference type="NCBI Taxonomy" id="13894"/>
    <lineage>
        <taxon>Eukaryota</taxon>
        <taxon>Viridiplantae</taxon>
        <taxon>Streptophyta</taxon>
        <taxon>Embryophyta</taxon>
        <taxon>Tracheophyta</taxon>
        <taxon>Spermatophyta</taxon>
        <taxon>Magnoliopsida</taxon>
        <taxon>Liliopsida</taxon>
        <taxon>Arecaceae</taxon>
        <taxon>Arecoideae</taxon>
        <taxon>Cocoseae</taxon>
        <taxon>Attaleinae</taxon>
        <taxon>Cocos</taxon>
    </lineage>
</organism>
<evidence type="ECO:0000313" key="5">
    <source>
        <dbReference type="Proteomes" id="UP000797356"/>
    </source>
</evidence>
<comment type="caution">
    <text evidence="4">The sequence shown here is derived from an EMBL/GenBank/DDBJ whole genome shotgun (WGS) entry which is preliminary data.</text>
</comment>
<protein>
    <submittedName>
        <fullName evidence="4">Serine/threonine receptor-like kinase NFP</fullName>
    </submittedName>
</protein>
<dbReference type="GO" id="GO:0005524">
    <property type="term" value="F:ATP binding"/>
    <property type="evidence" value="ECO:0007669"/>
    <property type="project" value="InterPro"/>
</dbReference>
<dbReference type="SUPFAM" id="SSF56112">
    <property type="entry name" value="Protein kinase-like (PK-like)"/>
    <property type="match status" value="1"/>
</dbReference>
<feature type="chain" id="PRO_5035433932" evidence="2">
    <location>
        <begin position="26"/>
        <end position="611"/>
    </location>
</feature>
<keyword evidence="4" id="KW-0675">Receptor</keyword>
<dbReference type="PANTHER" id="PTHR45927">
    <property type="entry name" value="LYSM-DOMAIN RECEPTOR-LIKE KINASE-RELATED"/>
    <property type="match status" value="1"/>
</dbReference>